<dbReference type="GO" id="GO:0005524">
    <property type="term" value="F:ATP binding"/>
    <property type="evidence" value="ECO:0007669"/>
    <property type="project" value="UniProtKB-KW"/>
</dbReference>
<dbReference type="EMBL" id="MFES01000020">
    <property type="protein sequence ID" value="OGE85894.1"/>
    <property type="molecule type" value="Genomic_DNA"/>
</dbReference>
<dbReference type="Pfam" id="PF00437">
    <property type="entry name" value="T2SSE"/>
    <property type="match status" value="1"/>
</dbReference>
<evidence type="ECO:0000259" key="4">
    <source>
        <dbReference type="PROSITE" id="PS00662"/>
    </source>
</evidence>
<dbReference type="FunFam" id="3.40.50.300:FF:000398">
    <property type="entry name" value="Type IV pilus assembly ATPase PilB"/>
    <property type="match status" value="1"/>
</dbReference>
<dbReference type="AlphaFoldDB" id="A0A1F5P7Z0"/>
<dbReference type="Gene3D" id="3.30.300.160">
    <property type="entry name" value="Type II secretion system, protein E, N-terminal domain"/>
    <property type="match status" value="1"/>
</dbReference>
<accession>A0A1F5P7Z0</accession>
<comment type="caution">
    <text evidence="5">The sequence shown here is derived from an EMBL/GenBank/DDBJ whole genome shotgun (WGS) entry which is preliminary data.</text>
</comment>
<dbReference type="Pfam" id="PF05157">
    <property type="entry name" value="MshEN"/>
    <property type="match status" value="1"/>
</dbReference>
<keyword evidence="3" id="KW-0067">ATP-binding</keyword>
<dbReference type="GO" id="GO:0005886">
    <property type="term" value="C:plasma membrane"/>
    <property type="evidence" value="ECO:0007669"/>
    <property type="project" value="TreeGrafter"/>
</dbReference>
<evidence type="ECO:0000256" key="3">
    <source>
        <dbReference type="ARBA" id="ARBA00022840"/>
    </source>
</evidence>
<dbReference type="Gene3D" id="3.30.450.90">
    <property type="match status" value="1"/>
</dbReference>
<comment type="similarity">
    <text evidence="1">Belongs to the GSP E family.</text>
</comment>
<evidence type="ECO:0000256" key="1">
    <source>
        <dbReference type="ARBA" id="ARBA00006611"/>
    </source>
</evidence>
<dbReference type="SUPFAM" id="SSF160246">
    <property type="entry name" value="EspE N-terminal domain-like"/>
    <property type="match status" value="1"/>
</dbReference>
<dbReference type="SUPFAM" id="SSF52540">
    <property type="entry name" value="P-loop containing nucleoside triphosphate hydrolases"/>
    <property type="match status" value="1"/>
</dbReference>
<dbReference type="CDD" id="cd01129">
    <property type="entry name" value="PulE-GspE-like"/>
    <property type="match status" value="1"/>
</dbReference>
<keyword evidence="2" id="KW-0547">Nucleotide-binding</keyword>
<gene>
    <name evidence="5" type="ORF">A3J48_00975</name>
</gene>
<evidence type="ECO:0000313" key="5">
    <source>
        <dbReference type="EMBL" id="OGE85894.1"/>
    </source>
</evidence>
<dbReference type="InterPro" id="IPR037257">
    <property type="entry name" value="T2SS_E_N_sf"/>
</dbReference>
<reference evidence="5 6" key="1">
    <citation type="journal article" date="2016" name="Nat. Commun.">
        <title>Thousands of microbial genomes shed light on interconnected biogeochemical processes in an aquifer system.</title>
        <authorList>
            <person name="Anantharaman K."/>
            <person name="Brown C.T."/>
            <person name="Hug L.A."/>
            <person name="Sharon I."/>
            <person name="Castelle C.J."/>
            <person name="Probst A.J."/>
            <person name="Thomas B.C."/>
            <person name="Singh A."/>
            <person name="Wilkins M.J."/>
            <person name="Karaoz U."/>
            <person name="Brodie E.L."/>
            <person name="Williams K.H."/>
            <person name="Hubbard S.S."/>
            <person name="Banfield J.F."/>
        </authorList>
    </citation>
    <scope>NUCLEOTIDE SEQUENCE [LARGE SCALE GENOMIC DNA]</scope>
</reference>
<dbReference type="InterPro" id="IPR001482">
    <property type="entry name" value="T2SS/T4SS_dom"/>
</dbReference>
<dbReference type="PANTHER" id="PTHR30258:SF1">
    <property type="entry name" value="PROTEIN TRANSPORT PROTEIN HOFB HOMOLOG"/>
    <property type="match status" value="1"/>
</dbReference>
<dbReference type="Proteomes" id="UP000176786">
    <property type="component" value="Unassembled WGS sequence"/>
</dbReference>
<dbReference type="PANTHER" id="PTHR30258">
    <property type="entry name" value="TYPE II SECRETION SYSTEM PROTEIN GSPE-RELATED"/>
    <property type="match status" value="1"/>
</dbReference>
<organism evidence="5 6">
    <name type="scientific">Candidatus Doudnabacteria bacterium RIFCSPHIGHO2_02_FULL_46_11</name>
    <dbReference type="NCBI Taxonomy" id="1817832"/>
    <lineage>
        <taxon>Bacteria</taxon>
        <taxon>Candidatus Doudnaibacteriota</taxon>
    </lineage>
</organism>
<protein>
    <recommendedName>
        <fullName evidence="4">Bacterial type II secretion system protein E domain-containing protein</fullName>
    </recommendedName>
</protein>
<dbReference type="GO" id="GO:0016887">
    <property type="term" value="F:ATP hydrolysis activity"/>
    <property type="evidence" value="ECO:0007669"/>
    <property type="project" value="TreeGrafter"/>
</dbReference>
<dbReference type="InterPro" id="IPR027417">
    <property type="entry name" value="P-loop_NTPase"/>
</dbReference>
<evidence type="ECO:0000256" key="2">
    <source>
        <dbReference type="ARBA" id="ARBA00022741"/>
    </source>
</evidence>
<feature type="domain" description="Bacterial type II secretion system protein E" evidence="4">
    <location>
        <begin position="379"/>
        <end position="393"/>
    </location>
</feature>
<proteinExistence type="inferred from homology"/>
<evidence type="ECO:0000313" key="6">
    <source>
        <dbReference type="Proteomes" id="UP000176786"/>
    </source>
</evidence>
<dbReference type="PROSITE" id="PS00662">
    <property type="entry name" value="T2SP_E"/>
    <property type="match status" value="1"/>
</dbReference>
<sequence length="567" mass="62856">MHISTAKLKEIIVSSGVIDEKNFESAKHEAEHLGQPLPNILIGRGSITEEYLLELLEQALGIPVVDLIQKIIPPEVLKLIPETYAKTNSVVAFEFDKKALKVAMVDPLNYEIIEYLRAKLGVWITPHFTTSGSLKYGLKQYHKQFAVEFHDIITENIKKFLTVGSEADLTKLAEAVPIITILESIIEKAISSNAADIHFEPFSKELLVRFRVDGILQEIVALPKAIEPILTARVKILSSMRIDEHSAPQDGRLKFEIDDHTSIDVRVSVMPVMHGERVAMRLLHSSARPLALEELGLTEKNIDILADEIKKPHGMILVTGPTGHGKTTTLYSIMYVLNTSEVNIMTIEDPIEYEIARVNQTQVNTKSGITFANGIRAHLRQNPDILMVGEIRDSETVEIAVHAALTGHLMLSTLHTNDAPSALPRLVDMGAPAFLLASTVNVVIAQRLVRKICSHCVESYQPGAEMKQSFLSHVRSADLSIKKIPTTLYRGKGCDICGHSGFQGQTGIYEILQVSDKIRELMLKEAPVGEINQLAINEGMVTMFQDGMDKVQKGITAIEEVVRVVRE</sequence>
<name>A0A1F5P7Z0_9BACT</name>
<dbReference type="InterPro" id="IPR007831">
    <property type="entry name" value="T2SS_GspE_N"/>
</dbReference>
<dbReference type="Gene3D" id="3.40.50.300">
    <property type="entry name" value="P-loop containing nucleotide triphosphate hydrolases"/>
    <property type="match status" value="1"/>
</dbReference>
<dbReference type="STRING" id="1817832.A3J48_00975"/>